<feature type="signal peptide" evidence="1">
    <location>
        <begin position="1"/>
        <end position="19"/>
    </location>
</feature>
<proteinExistence type="predicted"/>
<protein>
    <recommendedName>
        <fullName evidence="4">Alpha/beta hydrolase family protein</fullName>
    </recommendedName>
</protein>
<evidence type="ECO:0008006" key="4">
    <source>
        <dbReference type="Google" id="ProtNLM"/>
    </source>
</evidence>
<dbReference type="InterPro" id="IPR029058">
    <property type="entry name" value="AB_hydrolase_fold"/>
</dbReference>
<feature type="chain" id="PRO_5015595116" description="Alpha/beta hydrolase family protein" evidence="1">
    <location>
        <begin position="20"/>
        <end position="311"/>
    </location>
</feature>
<sequence>MKSQRYSCLLIFACVLFSACDNSKQSKVDNSQTAAYTHVSTSTYELAQPKAETTAVLVLFGGFPEVAKDIQREFNILKTAKQHRIAVLYVNYNQKLWFEQGELESLSLQIQEIFTAHTLPNNKVFFGGFSSGGNVALLLGNYLSQQTTFAIQPKGIFIVDSPIDLAALYRSAEKNVQRNFSDASVQEGRFLLDMLGNRFGNPAEAIDEYEKYAVFTAETNYTDNLANLHQTKLRLYTEPDTLWWRQYRMADVEQMNAFYIKRLAEQLIAKNFKYVTYIPTENKGYRANGERHPHSWSIVDKEELIRWMLND</sequence>
<evidence type="ECO:0000313" key="3">
    <source>
        <dbReference type="Proteomes" id="UP000244090"/>
    </source>
</evidence>
<dbReference type="SUPFAM" id="SSF53474">
    <property type="entry name" value="alpha/beta-Hydrolases"/>
    <property type="match status" value="1"/>
</dbReference>
<dbReference type="EMBL" id="QBKT01000002">
    <property type="protein sequence ID" value="PTX62673.1"/>
    <property type="molecule type" value="Genomic_DNA"/>
</dbReference>
<dbReference type="PROSITE" id="PS51257">
    <property type="entry name" value="PROKAR_LIPOPROTEIN"/>
    <property type="match status" value="1"/>
</dbReference>
<evidence type="ECO:0000256" key="1">
    <source>
        <dbReference type="SAM" id="SignalP"/>
    </source>
</evidence>
<keyword evidence="3" id="KW-1185">Reference proteome</keyword>
<evidence type="ECO:0000313" key="2">
    <source>
        <dbReference type="EMBL" id="PTX62673.1"/>
    </source>
</evidence>
<dbReference type="RefSeq" id="WP_146169726.1">
    <property type="nucleotide sequence ID" value="NZ_QBKT01000002.1"/>
</dbReference>
<dbReference type="AlphaFoldDB" id="A0A2T6C305"/>
<gene>
    <name evidence="2" type="ORF">C8N46_10269</name>
</gene>
<dbReference type="Proteomes" id="UP000244090">
    <property type="component" value="Unassembled WGS sequence"/>
</dbReference>
<keyword evidence="1" id="KW-0732">Signal</keyword>
<dbReference type="Gene3D" id="3.40.50.1820">
    <property type="entry name" value="alpha/beta hydrolase"/>
    <property type="match status" value="1"/>
</dbReference>
<comment type="caution">
    <text evidence="2">The sequence shown here is derived from an EMBL/GenBank/DDBJ whole genome shotgun (WGS) entry which is preliminary data.</text>
</comment>
<accession>A0A2T6C305</accession>
<organism evidence="2 3">
    <name type="scientific">Kordia periserrulae</name>
    <dbReference type="NCBI Taxonomy" id="701523"/>
    <lineage>
        <taxon>Bacteria</taxon>
        <taxon>Pseudomonadati</taxon>
        <taxon>Bacteroidota</taxon>
        <taxon>Flavobacteriia</taxon>
        <taxon>Flavobacteriales</taxon>
        <taxon>Flavobacteriaceae</taxon>
        <taxon>Kordia</taxon>
    </lineage>
</organism>
<dbReference type="OrthoDB" id="1095982at2"/>
<name>A0A2T6C305_9FLAO</name>
<reference evidence="2 3" key="1">
    <citation type="submission" date="2018-04" db="EMBL/GenBank/DDBJ databases">
        <title>Genomic Encyclopedia of Archaeal and Bacterial Type Strains, Phase II (KMG-II): from individual species to whole genera.</title>
        <authorList>
            <person name="Goeker M."/>
        </authorList>
    </citation>
    <scope>NUCLEOTIDE SEQUENCE [LARGE SCALE GENOMIC DNA]</scope>
    <source>
        <strain evidence="2 3">DSM 25731</strain>
    </source>
</reference>